<evidence type="ECO:0000313" key="2">
    <source>
        <dbReference type="EMBL" id="TYS72019.1"/>
    </source>
</evidence>
<feature type="transmembrane region" description="Helical" evidence="1">
    <location>
        <begin position="75"/>
        <end position="95"/>
    </location>
</feature>
<reference evidence="2 3" key="1">
    <citation type="submission" date="2019-08" db="EMBL/GenBank/DDBJ databases">
        <title>Bacillus genomes from the desert of Cuatro Cienegas, Coahuila.</title>
        <authorList>
            <person name="Olmedo-Alvarez G."/>
        </authorList>
    </citation>
    <scope>NUCLEOTIDE SEQUENCE [LARGE SCALE GENOMIC DNA]</scope>
    <source>
        <strain evidence="2 3">CH451a_14T</strain>
    </source>
</reference>
<evidence type="ECO:0000313" key="3">
    <source>
        <dbReference type="Proteomes" id="UP000325054"/>
    </source>
</evidence>
<evidence type="ECO:0000256" key="1">
    <source>
        <dbReference type="SAM" id="Phobius"/>
    </source>
</evidence>
<proteinExistence type="predicted"/>
<dbReference type="Proteomes" id="UP000325054">
    <property type="component" value="Unassembled WGS sequence"/>
</dbReference>
<dbReference type="AlphaFoldDB" id="A0A5D4T9N9"/>
<organism evidence="2 3">
    <name type="scientific">Rossellomorea aquimaris</name>
    <dbReference type="NCBI Taxonomy" id="189382"/>
    <lineage>
        <taxon>Bacteria</taxon>
        <taxon>Bacillati</taxon>
        <taxon>Bacillota</taxon>
        <taxon>Bacilli</taxon>
        <taxon>Bacillales</taxon>
        <taxon>Bacillaceae</taxon>
        <taxon>Rossellomorea</taxon>
    </lineage>
</organism>
<dbReference type="RefSeq" id="WP_148993072.1">
    <property type="nucleotide sequence ID" value="NZ_VTEW01000028.1"/>
</dbReference>
<protein>
    <submittedName>
        <fullName evidence="2">DUF3139 domain-containing protein</fullName>
    </submittedName>
</protein>
<dbReference type="InterPro" id="IPR021486">
    <property type="entry name" value="DUF3139"/>
</dbReference>
<feature type="transmembrane region" description="Helical" evidence="1">
    <location>
        <begin position="51"/>
        <end position="69"/>
    </location>
</feature>
<accession>A0A5D4T9N9</accession>
<dbReference type="OrthoDB" id="2937802at2"/>
<gene>
    <name evidence="2" type="ORF">FZC80_21345</name>
</gene>
<sequence>MEKLEMKNMDSAFYIPIERCFVKPAAALFSSKGLAEEFLEEITIKGILKDCFYFAGSLFIIQLVISLWTGKGIDWLTFFALSIGGLIGIVIRNEFKNYLSEKPMKKWSIAASTVLILVAGGIFFFKTYQQNVIIEDTYSYLQEQGYGELIEKEEITTYPRVSIDEDGDPRFSGGYFSFVTFEDEPLVEYVFGYKEETKQITMLDFRQKSSEPPLKEF</sequence>
<comment type="caution">
    <text evidence="2">The sequence shown here is derived from an EMBL/GenBank/DDBJ whole genome shotgun (WGS) entry which is preliminary data.</text>
</comment>
<dbReference type="Pfam" id="PF11337">
    <property type="entry name" value="DUF3139"/>
    <property type="match status" value="1"/>
</dbReference>
<dbReference type="EMBL" id="VTEW01000028">
    <property type="protein sequence ID" value="TYS72019.1"/>
    <property type="molecule type" value="Genomic_DNA"/>
</dbReference>
<keyword evidence="1" id="KW-1133">Transmembrane helix</keyword>
<keyword evidence="1" id="KW-0472">Membrane</keyword>
<feature type="transmembrane region" description="Helical" evidence="1">
    <location>
        <begin position="107"/>
        <end position="125"/>
    </location>
</feature>
<keyword evidence="1" id="KW-0812">Transmembrane</keyword>
<name>A0A5D4T9N9_9BACI</name>